<evidence type="ECO:0000313" key="1">
    <source>
        <dbReference type="EMBL" id="MFC1849124.1"/>
    </source>
</evidence>
<organism evidence="1 2">
    <name type="scientific">candidate division CSSED10-310 bacterium</name>
    <dbReference type="NCBI Taxonomy" id="2855610"/>
    <lineage>
        <taxon>Bacteria</taxon>
        <taxon>Bacteria division CSSED10-310</taxon>
    </lineage>
</organism>
<accession>A0ABV6YSE1</accession>
<proteinExistence type="predicted"/>
<name>A0ABV6YSE1_UNCC1</name>
<gene>
    <name evidence="1" type="ORF">ACFL27_02845</name>
</gene>
<sequence>MKEIMKKSLIVHLSLILLVFVVITSFASTKVENIITGKVTYGKDKKVLSGAVVKAMNIKTKDFYFSEPTTEDGSYQLAEPPVGLYKIGISTVKGDYLMKDIIQLAQATDSEQSLDINVDPVEDSEPETQKGDANQGIISLRFFFESDESAVEGAKVYLKDFLTQKIYRGSKTDEFGCSFVPEDLSKIPVGEYEVTIKYKGDKYTYGKVIQAFDSSGTYLAAVCFALVMPDDVLVLMEDKDEDECECDLAAYLKVPFWKTPIGIAAIAGVGGLAGIIFAVWPTPEEASVAERQF</sequence>
<evidence type="ECO:0000313" key="2">
    <source>
        <dbReference type="Proteomes" id="UP001594351"/>
    </source>
</evidence>
<reference evidence="1 2" key="1">
    <citation type="submission" date="2024-09" db="EMBL/GenBank/DDBJ databases">
        <title>Laminarin stimulates single cell rates of sulfate reduction while oxygen inhibits transcriptomic activity in coastal marine sediment.</title>
        <authorList>
            <person name="Lindsay M."/>
            <person name="Orcutt B."/>
            <person name="Emerson D."/>
            <person name="Stepanauskas R."/>
            <person name="D'Angelo T."/>
        </authorList>
    </citation>
    <scope>NUCLEOTIDE SEQUENCE [LARGE SCALE GENOMIC DNA]</scope>
    <source>
        <strain evidence="1">SAG AM-311-K15</strain>
    </source>
</reference>
<comment type="caution">
    <text evidence="1">The sequence shown here is derived from an EMBL/GenBank/DDBJ whole genome shotgun (WGS) entry which is preliminary data.</text>
</comment>
<dbReference type="EMBL" id="JBHPBY010000022">
    <property type="protein sequence ID" value="MFC1849124.1"/>
    <property type="molecule type" value="Genomic_DNA"/>
</dbReference>
<dbReference type="Proteomes" id="UP001594351">
    <property type="component" value="Unassembled WGS sequence"/>
</dbReference>
<keyword evidence="2" id="KW-1185">Reference proteome</keyword>
<dbReference type="SUPFAM" id="SSF49478">
    <property type="entry name" value="Cna protein B-type domain"/>
    <property type="match status" value="1"/>
</dbReference>
<protein>
    <submittedName>
        <fullName evidence="1">Carboxypeptidase-like regulatory domain-containing protein</fullName>
    </submittedName>
</protein>